<proteinExistence type="predicted"/>
<name>A3R4U8_9TOMB</name>
<accession>A3R4U8</accession>
<organism evidence="1">
    <name type="scientific">Beet black scorch virus</name>
    <dbReference type="NCBI Taxonomy" id="196375"/>
    <lineage>
        <taxon>Viruses</taxon>
        <taxon>Riboviria</taxon>
        <taxon>Orthornavirae</taxon>
        <taxon>Kitrinoviricota</taxon>
        <taxon>Tolucaviricetes</taxon>
        <taxon>Tolivirales</taxon>
        <taxon>Tombusviridae</taxon>
        <taxon>Procedovirinae</taxon>
        <taxon>Betanecrovirus</taxon>
        <taxon>Betanecrovirus betae</taxon>
    </lineage>
</organism>
<protein>
    <submittedName>
        <fullName evidence="1">p4</fullName>
    </submittedName>
</protein>
<reference evidence="1" key="1">
    <citation type="submission" date="2006-11" db="EMBL/GenBank/DDBJ databases">
        <authorList>
            <person name="Weiland J."/>
            <person name="Van Winkle D."/>
            <person name="Edwards M."/>
            <person name="Larson R."/>
            <person name="Shelver W."/>
            <person name="Freeman T."/>
            <person name="Liu H.-Y."/>
        </authorList>
    </citation>
    <scope>NUCLEOTIDE SEQUENCE</scope>
    <source>
        <strain evidence="1">CO</strain>
    </source>
</reference>
<evidence type="ECO:0000313" key="1">
    <source>
        <dbReference type="EMBL" id="ABO18578.1"/>
    </source>
</evidence>
<reference evidence="1" key="2">
    <citation type="journal article" date="2007" name="Phytopathology">
        <title>Characterization of a U.S. Isolate of Beet black scorch virus.</title>
        <authorList>
            <person name="Weiland J.J."/>
            <person name="Van Winkle D."/>
            <person name="Edwards M.C."/>
            <person name="Larson R.L."/>
            <person name="Shelver W.L."/>
            <person name="Freeman T.P."/>
            <person name="Liu H.Y."/>
        </authorList>
    </citation>
    <scope>NUCLEOTIDE SEQUENCE</scope>
    <source>
        <strain evidence="1">CO</strain>
    </source>
</reference>
<dbReference type="EMBL" id="EF153268">
    <property type="protein sequence ID" value="ABO18578.1"/>
    <property type="molecule type" value="Genomic_RNA"/>
</dbReference>
<sequence length="38" mass="4253">MDFLVLALTSWTRMSRRRLASSSSLGHENLTTFHGTTA</sequence>